<dbReference type="EMBL" id="FRAP01000028">
    <property type="protein sequence ID" value="SHL42726.1"/>
    <property type="molecule type" value="Genomic_DNA"/>
</dbReference>
<evidence type="ECO:0000313" key="2">
    <source>
        <dbReference type="Proteomes" id="UP000184363"/>
    </source>
</evidence>
<sequence length="202" mass="22233">MLDPYQLTLHSLTLKQLATAEQLAEVTGQDLAELEAGLEKAVAAGEVMAAKGKYMITPKGREVLDGVYPQAFTALRGTADVTDAMNAFETGVNKQVLSLTTDWQTKEIGGERVPNDHADADYDGKILDKLSRVVDKTAKVLAPVIALDPLVDRFLDRIRDALTRAEGGETDYVSGVRVDSVHTVWFQMHEHLLRMTGRERPE</sequence>
<reference evidence="1 2" key="1">
    <citation type="submission" date="2016-11" db="EMBL/GenBank/DDBJ databases">
        <authorList>
            <person name="Jaros S."/>
            <person name="Januszkiewicz K."/>
            <person name="Wedrychowicz H."/>
        </authorList>
    </citation>
    <scope>NUCLEOTIDE SEQUENCE [LARGE SCALE GENOMIC DNA]</scope>
    <source>
        <strain evidence="1 2">DSM 43832</strain>
    </source>
</reference>
<organism evidence="1 2">
    <name type="scientific">Pseudonocardia thermophila</name>
    <dbReference type="NCBI Taxonomy" id="1848"/>
    <lineage>
        <taxon>Bacteria</taxon>
        <taxon>Bacillati</taxon>
        <taxon>Actinomycetota</taxon>
        <taxon>Actinomycetes</taxon>
        <taxon>Pseudonocardiales</taxon>
        <taxon>Pseudonocardiaceae</taxon>
        <taxon>Pseudonocardia</taxon>
    </lineage>
</organism>
<proteinExistence type="predicted"/>
<evidence type="ECO:0000313" key="1">
    <source>
        <dbReference type="EMBL" id="SHL42726.1"/>
    </source>
</evidence>
<dbReference type="Proteomes" id="UP000184363">
    <property type="component" value="Unassembled WGS sequence"/>
</dbReference>
<dbReference type="AlphaFoldDB" id="A0A1M7AJQ7"/>
<protein>
    <submittedName>
        <fullName evidence="1">Uncharacterized protein</fullName>
    </submittedName>
</protein>
<dbReference type="STRING" id="1848.SAMN05443637_12837"/>
<dbReference type="OrthoDB" id="3568381at2"/>
<dbReference type="RefSeq" id="WP_073460278.1">
    <property type="nucleotide sequence ID" value="NZ_CALGVN010000031.1"/>
</dbReference>
<accession>A0A1M7AJQ7</accession>
<gene>
    <name evidence="1" type="ORF">SAMN05443637_12837</name>
</gene>
<name>A0A1M7AJQ7_PSETH</name>
<keyword evidence="2" id="KW-1185">Reference proteome</keyword>